<accession>A0A645B229</accession>
<dbReference type="PANTHER" id="PTHR43547">
    <property type="entry name" value="TWO-COMPONENT HISTIDINE KINASE"/>
    <property type="match status" value="1"/>
</dbReference>
<keyword evidence="3" id="KW-0808">Transferase</keyword>
<name>A0A645B229_9ZZZZ</name>
<protein>
    <submittedName>
        <fullName evidence="3">Sensor kinase CusS</fullName>
        <ecNumber evidence="3">2.7.13.3</ecNumber>
    </submittedName>
</protein>
<dbReference type="PANTHER" id="PTHR43547:SF2">
    <property type="entry name" value="HYBRID SIGNAL TRANSDUCTION HISTIDINE KINASE C"/>
    <property type="match status" value="1"/>
</dbReference>
<dbReference type="InterPro" id="IPR036890">
    <property type="entry name" value="HATPase_C_sf"/>
</dbReference>
<dbReference type="SUPFAM" id="SSF55874">
    <property type="entry name" value="ATPase domain of HSP90 chaperone/DNA topoisomerase II/histidine kinase"/>
    <property type="match status" value="1"/>
</dbReference>
<proteinExistence type="predicted"/>
<dbReference type="InterPro" id="IPR004358">
    <property type="entry name" value="Sig_transdc_His_kin-like_C"/>
</dbReference>
<keyword evidence="1" id="KW-0597">Phosphoprotein</keyword>
<dbReference type="PROSITE" id="PS50109">
    <property type="entry name" value="HIS_KIN"/>
    <property type="match status" value="1"/>
</dbReference>
<feature type="domain" description="Histidine kinase" evidence="2">
    <location>
        <begin position="1"/>
        <end position="73"/>
    </location>
</feature>
<dbReference type="GO" id="GO:0000155">
    <property type="term" value="F:phosphorelay sensor kinase activity"/>
    <property type="evidence" value="ECO:0007669"/>
    <property type="project" value="TreeGrafter"/>
</dbReference>
<sequence>MLQVANQGPPIPPEQLRRLFERFYRADASRGEQSGFGLGLSIARSIAEEHKGALRAESDEVSTRFILTLPLLRK</sequence>
<dbReference type="Gene3D" id="3.30.565.10">
    <property type="entry name" value="Histidine kinase-like ATPase, C-terminal domain"/>
    <property type="match status" value="1"/>
</dbReference>
<dbReference type="InterPro" id="IPR003594">
    <property type="entry name" value="HATPase_dom"/>
</dbReference>
<dbReference type="AlphaFoldDB" id="A0A645B229"/>
<dbReference type="Pfam" id="PF02518">
    <property type="entry name" value="HATPase_c"/>
    <property type="match status" value="1"/>
</dbReference>
<organism evidence="3">
    <name type="scientific">bioreactor metagenome</name>
    <dbReference type="NCBI Taxonomy" id="1076179"/>
    <lineage>
        <taxon>unclassified sequences</taxon>
        <taxon>metagenomes</taxon>
        <taxon>ecological metagenomes</taxon>
    </lineage>
</organism>
<dbReference type="PRINTS" id="PR00344">
    <property type="entry name" value="BCTRLSENSOR"/>
</dbReference>
<dbReference type="EMBL" id="VSSQ01016866">
    <property type="protein sequence ID" value="MPM58621.1"/>
    <property type="molecule type" value="Genomic_DNA"/>
</dbReference>
<evidence type="ECO:0000313" key="3">
    <source>
        <dbReference type="EMBL" id="MPM58621.1"/>
    </source>
</evidence>
<dbReference type="InterPro" id="IPR005467">
    <property type="entry name" value="His_kinase_dom"/>
</dbReference>
<evidence type="ECO:0000256" key="1">
    <source>
        <dbReference type="ARBA" id="ARBA00022553"/>
    </source>
</evidence>
<gene>
    <name evidence="3" type="primary">cusS_2</name>
    <name evidence="3" type="ORF">SDC9_105453</name>
</gene>
<dbReference type="CDD" id="cd00075">
    <property type="entry name" value="HATPase"/>
    <property type="match status" value="1"/>
</dbReference>
<comment type="caution">
    <text evidence="3">The sequence shown here is derived from an EMBL/GenBank/DDBJ whole genome shotgun (WGS) entry which is preliminary data.</text>
</comment>
<dbReference type="SMART" id="SM00387">
    <property type="entry name" value="HATPase_c"/>
    <property type="match status" value="1"/>
</dbReference>
<keyword evidence="3" id="KW-0418">Kinase</keyword>
<reference evidence="3" key="1">
    <citation type="submission" date="2019-08" db="EMBL/GenBank/DDBJ databases">
        <authorList>
            <person name="Kucharzyk K."/>
            <person name="Murdoch R.W."/>
            <person name="Higgins S."/>
            <person name="Loffler F."/>
        </authorList>
    </citation>
    <scope>NUCLEOTIDE SEQUENCE</scope>
</reference>
<evidence type="ECO:0000259" key="2">
    <source>
        <dbReference type="PROSITE" id="PS50109"/>
    </source>
</evidence>
<dbReference type="EC" id="2.7.13.3" evidence="3"/>